<keyword evidence="7" id="KW-0560">Oxidoreductase</keyword>
<feature type="transmembrane region" description="Helical" evidence="12">
    <location>
        <begin position="62"/>
        <end position="82"/>
    </location>
</feature>
<evidence type="ECO:0000313" key="13">
    <source>
        <dbReference type="EMBL" id="GIP17237.1"/>
    </source>
</evidence>
<dbReference type="PIRSF" id="PIRSF036659">
    <property type="entry name" value="BdbC"/>
    <property type="match status" value="1"/>
</dbReference>
<evidence type="ECO:0000256" key="6">
    <source>
        <dbReference type="ARBA" id="ARBA00022989"/>
    </source>
</evidence>
<keyword evidence="14" id="KW-1185">Reference proteome</keyword>
<dbReference type="InterPro" id="IPR003752">
    <property type="entry name" value="DiS_bond_form_DsbB/BdbC"/>
</dbReference>
<dbReference type="AlphaFoldDB" id="A0A919YML5"/>
<comment type="similarity">
    <text evidence="2">Belongs to the DsbB family. BdbC subfamily.</text>
</comment>
<dbReference type="InterPro" id="IPR023380">
    <property type="entry name" value="DsbB-like_sf"/>
</dbReference>
<dbReference type="EMBL" id="BOSE01000005">
    <property type="protein sequence ID" value="GIP17237.1"/>
    <property type="molecule type" value="Genomic_DNA"/>
</dbReference>
<evidence type="ECO:0000256" key="4">
    <source>
        <dbReference type="ARBA" id="ARBA00022692"/>
    </source>
</evidence>
<dbReference type="SUPFAM" id="SSF158442">
    <property type="entry name" value="DsbB-like"/>
    <property type="match status" value="1"/>
</dbReference>
<name>A0A919YML5_9BACL</name>
<evidence type="ECO:0000256" key="2">
    <source>
        <dbReference type="ARBA" id="ARBA00007602"/>
    </source>
</evidence>
<dbReference type="PANTHER" id="PTHR43469">
    <property type="entry name" value="DISULFIDE FORMATION PROTEIN-RELATED"/>
    <property type="match status" value="1"/>
</dbReference>
<organism evidence="13 14">
    <name type="scientific">Paenibacillus montaniterrae</name>
    <dbReference type="NCBI Taxonomy" id="429341"/>
    <lineage>
        <taxon>Bacteria</taxon>
        <taxon>Bacillati</taxon>
        <taxon>Bacillota</taxon>
        <taxon>Bacilli</taxon>
        <taxon>Bacillales</taxon>
        <taxon>Paenibacillaceae</taxon>
        <taxon>Paenibacillus</taxon>
    </lineage>
</organism>
<dbReference type="Gene3D" id="1.20.1550.10">
    <property type="entry name" value="DsbB-like"/>
    <property type="match status" value="1"/>
</dbReference>
<evidence type="ECO:0000256" key="7">
    <source>
        <dbReference type="ARBA" id="ARBA00023002"/>
    </source>
</evidence>
<comment type="caution">
    <text evidence="13">The sequence shown here is derived from an EMBL/GenBank/DDBJ whole genome shotgun (WGS) entry which is preliminary data.</text>
</comment>
<evidence type="ECO:0000313" key="14">
    <source>
        <dbReference type="Proteomes" id="UP000683139"/>
    </source>
</evidence>
<dbReference type="Proteomes" id="UP000683139">
    <property type="component" value="Unassembled WGS sequence"/>
</dbReference>
<reference evidence="13" key="1">
    <citation type="submission" date="2021-03" db="EMBL/GenBank/DDBJ databases">
        <title>Antimicrobial resistance genes in bacteria isolated from Japanese honey, and their potential for conferring macrolide and lincosamide resistance in the American foulbrood pathogen Paenibacillus larvae.</title>
        <authorList>
            <person name="Okamoto M."/>
            <person name="Kumagai M."/>
            <person name="Kanamori H."/>
            <person name="Takamatsu D."/>
        </authorList>
    </citation>
    <scope>NUCLEOTIDE SEQUENCE</scope>
    <source>
        <strain evidence="13">J40TS1</strain>
    </source>
</reference>
<dbReference type="InterPro" id="IPR012187">
    <property type="entry name" value="Disulphide_bond_form_BdbC"/>
</dbReference>
<evidence type="ECO:0000256" key="12">
    <source>
        <dbReference type="SAM" id="Phobius"/>
    </source>
</evidence>
<dbReference type="PANTHER" id="PTHR43469:SF1">
    <property type="entry name" value="SPBETA PROPHAGE-DERIVED DISULFIDE BOND FORMATION PROTEIN B"/>
    <property type="match status" value="1"/>
</dbReference>
<dbReference type="Pfam" id="PF02600">
    <property type="entry name" value="DsbB"/>
    <property type="match status" value="1"/>
</dbReference>
<keyword evidence="5" id="KW-0249">Electron transport</keyword>
<keyword evidence="10" id="KW-0143">Chaperone</keyword>
<keyword evidence="3" id="KW-0813">Transport</keyword>
<evidence type="ECO:0000256" key="10">
    <source>
        <dbReference type="ARBA" id="ARBA00023186"/>
    </source>
</evidence>
<feature type="transmembrane region" description="Helical" evidence="12">
    <location>
        <begin position="107"/>
        <end position="131"/>
    </location>
</feature>
<dbReference type="GO" id="GO:0016020">
    <property type="term" value="C:membrane"/>
    <property type="evidence" value="ECO:0007669"/>
    <property type="project" value="UniProtKB-SubCell"/>
</dbReference>
<sequence length="140" mass="15536">MTKSGGFLLFAWLVAVIATAGSLYMSEVLNYVPCVLCWFQRIFMYPLVLLLAVAAYKQETVILPYVLPLVVVGGGISIYHIIIQKMPKDSAIAACGPTSCQEDYLNWFGWLTIPMLALTAFILIAVALVLARRFEQQEEA</sequence>
<keyword evidence="4 12" id="KW-0812">Transmembrane</keyword>
<dbReference type="GO" id="GO:0015035">
    <property type="term" value="F:protein-disulfide reductase activity"/>
    <property type="evidence" value="ECO:0007669"/>
    <property type="project" value="InterPro"/>
</dbReference>
<evidence type="ECO:0000256" key="5">
    <source>
        <dbReference type="ARBA" id="ARBA00022982"/>
    </source>
</evidence>
<evidence type="ECO:0000256" key="8">
    <source>
        <dbReference type="ARBA" id="ARBA00023136"/>
    </source>
</evidence>
<feature type="transmembrane region" description="Helical" evidence="12">
    <location>
        <begin position="30"/>
        <end position="55"/>
    </location>
</feature>
<dbReference type="NCBIfam" id="NF002849">
    <property type="entry name" value="PRK03113.1"/>
    <property type="match status" value="1"/>
</dbReference>
<evidence type="ECO:0000256" key="11">
    <source>
        <dbReference type="ARBA" id="ARBA00023284"/>
    </source>
</evidence>
<evidence type="ECO:0000256" key="3">
    <source>
        <dbReference type="ARBA" id="ARBA00022448"/>
    </source>
</evidence>
<gene>
    <name evidence="13" type="primary">bdbC</name>
    <name evidence="13" type="ORF">J40TS1_28790</name>
</gene>
<dbReference type="GO" id="GO:0006457">
    <property type="term" value="P:protein folding"/>
    <property type="evidence" value="ECO:0007669"/>
    <property type="project" value="InterPro"/>
</dbReference>
<proteinExistence type="inferred from homology"/>
<keyword evidence="6 12" id="KW-1133">Transmembrane helix</keyword>
<evidence type="ECO:0000256" key="9">
    <source>
        <dbReference type="ARBA" id="ARBA00023157"/>
    </source>
</evidence>
<comment type="subcellular location">
    <subcellularLocation>
        <location evidence="1">Membrane</location>
        <topology evidence="1">Multi-pass membrane protein</topology>
    </subcellularLocation>
</comment>
<keyword evidence="11" id="KW-0676">Redox-active center</keyword>
<protein>
    <submittedName>
        <fullName evidence="13">Disulfide formation protein C</fullName>
    </submittedName>
</protein>
<dbReference type="HAMAP" id="MF_00287">
    <property type="entry name" value="BdbC"/>
    <property type="match status" value="1"/>
</dbReference>
<accession>A0A919YML5</accession>
<evidence type="ECO:0000256" key="1">
    <source>
        <dbReference type="ARBA" id="ARBA00004141"/>
    </source>
</evidence>
<keyword evidence="9" id="KW-1015">Disulfide bond</keyword>
<keyword evidence="8 12" id="KW-0472">Membrane</keyword>